<dbReference type="Proteomes" id="UP001305702">
    <property type="component" value="Chromosome"/>
</dbReference>
<evidence type="ECO:0000259" key="4">
    <source>
        <dbReference type="SMART" id="SM00895"/>
    </source>
</evidence>
<dbReference type="AlphaFoldDB" id="A0AA96RBV0"/>
<dbReference type="SMART" id="SM00895">
    <property type="entry name" value="FCD"/>
    <property type="match status" value="1"/>
</dbReference>
<dbReference type="GO" id="GO:0003677">
    <property type="term" value="F:DNA binding"/>
    <property type="evidence" value="ECO:0007669"/>
    <property type="project" value="UniProtKB-KW"/>
</dbReference>
<keyword evidence="2" id="KW-0238">DNA-binding</keyword>
<organism evidence="5 6">
    <name type="scientific">Paenibacillus aurantius</name>
    <dbReference type="NCBI Taxonomy" id="2918900"/>
    <lineage>
        <taxon>Bacteria</taxon>
        <taxon>Bacillati</taxon>
        <taxon>Bacillota</taxon>
        <taxon>Bacilli</taxon>
        <taxon>Bacillales</taxon>
        <taxon>Paenibacillaceae</taxon>
        <taxon>Paenibacillus</taxon>
    </lineage>
</organism>
<sequence length="154" mass="17487">MSLNVEPLLTDRDPITELLETRKALEVAAAAYAAENRTEEDLADLEVVVADIQPHLGNEEAGEEADLRFHRTLARSAHNSVLARLLEEVSGALETAVREARRKQFYSNRSVSEQLWREHAEIVEAIRARDMGLAQDKMKQHLFHVERVLLPVLR</sequence>
<protein>
    <submittedName>
        <fullName evidence="5">FCD domain-containing protein</fullName>
    </submittedName>
</protein>
<keyword evidence="6" id="KW-1185">Reference proteome</keyword>
<accession>A0AA96RBV0</accession>
<dbReference type="SUPFAM" id="SSF48008">
    <property type="entry name" value="GntR ligand-binding domain-like"/>
    <property type="match status" value="1"/>
</dbReference>
<evidence type="ECO:0000313" key="6">
    <source>
        <dbReference type="Proteomes" id="UP001305702"/>
    </source>
</evidence>
<dbReference type="PANTHER" id="PTHR43537">
    <property type="entry name" value="TRANSCRIPTIONAL REGULATOR, GNTR FAMILY"/>
    <property type="match status" value="1"/>
</dbReference>
<evidence type="ECO:0000256" key="1">
    <source>
        <dbReference type="ARBA" id="ARBA00023015"/>
    </source>
</evidence>
<dbReference type="Gene3D" id="1.20.120.530">
    <property type="entry name" value="GntR ligand-binding domain-like"/>
    <property type="match status" value="1"/>
</dbReference>
<dbReference type="InterPro" id="IPR008920">
    <property type="entry name" value="TF_FadR/GntR_C"/>
</dbReference>
<dbReference type="InterPro" id="IPR011711">
    <property type="entry name" value="GntR_C"/>
</dbReference>
<feature type="domain" description="GntR C-terminal" evidence="4">
    <location>
        <begin position="17"/>
        <end position="144"/>
    </location>
</feature>
<keyword evidence="3" id="KW-0804">Transcription</keyword>
<evidence type="ECO:0000256" key="3">
    <source>
        <dbReference type="ARBA" id="ARBA00023163"/>
    </source>
</evidence>
<gene>
    <name evidence="5" type="ORF">MJA45_19550</name>
</gene>
<name>A0AA96RBV0_9BACL</name>
<dbReference type="PANTHER" id="PTHR43537:SF5">
    <property type="entry name" value="UXU OPERON TRANSCRIPTIONAL REGULATOR"/>
    <property type="match status" value="1"/>
</dbReference>
<dbReference type="Pfam" id="PF07729">
    <property type="entry name" value="FCD"/>
    <property type="match status" value="1"/>
</dbReference>
<reference evidence="5 6" key="1">
    <citation type="submission" date="2022-02" db="EMBL/GenBank/DDBJ databases">
        <title>Paenibacillus sp. MBLB1776 Whole Genome Shotgun Sequencing.</title>
        <authorList>
            <person name="Hwang C.Y."/>
            <person name="Cho E.-S."/>
            <person name="Seo M.-J."/>
        </authorList>
    </citation>
    <scope>NUCLEOTIDE SEQUENCE [LARGE SCALE GENOMIC DNA]</scope>
    <source>
        <strain evidence="5 6">MBLB1776</strain>
    </source>
</reference>
<proteinExistence type="predicted"/>
<dbReference type="RefSeq" id="WP_315603579.1">
    <property type="nucleotide sequence ID" value="NZ_CP130318.1"/>
</dbReference>
<evidence type="ECO:0000256" key="2">
    <source>
        <dbReference type="ARBA" id="ARBA00023125"/>
    </source>
</evidence>
<evidence type="ECO:0000313" key="5">
    <source>
        <dbReference type="EMBL" id="WNQ09805.1"/>
    </source>
</evidence>
<keyword evidence="1" id="KW-0805">Transcription regulation</keyword>
<dbReference type="EMBL" id="CP130318">
    <property type="protein sequence ID" value="WNQ09805.1"/>
    <property type="molecule type" value="Genomic_DNA"/>
</dbReference>
<dbReference type="KEGG" id="paun:MJA45_19550"/>